<evidence type="ECO:0000313" key="3">
    <source>
        <dbReference type="Proteomes" id="UP000051790"/>
    </source>
</evidence>
<dbReference type="RefSeq" id="WP_056962189.1">
    <property type="nucleotide sequence ID" value="NZ_AZEU01000002.1"/>
</dbReference>
<dbReference type="SUPFAM" id="SSF102405">
    <property type="entry name" value="MCP/YpsA-like"/>
    <property type="match status" value="1"/>
</dbReference>
<protein>
    <recommendedName>
        <fullName evidence="1">UPF0398 protein FD01_GL002280</fullName>
    </recommendedName>
</protein>
<dbReference type="PANTHER" id="PTHR38440:SF1">
    <property type="entry name" value="UPF0398 PROTEIN SPR0331"/>
    <property type="match status" value="1"/>
</dbReference>
<dbReference type="EMBL" id="AZEU01000002">
    <property type="protein sequence ID" value="KRL54305.1"/>
    <property type="molecule type" value="Genomic_DNA"/>
</dbReference>
<dbReference type="InterPro" id="IPR010697">
    <property type="entry name" value="YspA"/>
</dbReference>
<dbReference type="OrthoDB" id="2301957at2"/>
<dbReference type="PANTHER" id="PTHR38440">
    <property type="entry name" value="UPF0398 PROTEIN YPSA"/>
    <property type="match status" value="1"/>
</dbReference>
<comment type="caution">
    <text evidence="2">The sequence shown here is derived from an EMBL/GenBank/DDBJ whole genome shotgun (WGS) entry which is preliminary data.</text>
</comment>
<proteinExistence type="inferred from homology"/>
<evidence type="ECO:0000256" key="1">
    <source>
        <dbReference type="HAMAP-Rule" id="MF_01575"/>
    </source>
</evidence>
<name>A0A0R1RCG5_9LACO</name>
<dbReference type="PIRSF" id="PIRSF021290">
    <property type="entry name" value="DUF1273"/>
    <property type="match status" value="1"/>
</dbReference>
<dbReference type="AlphaFoldDB" id="A0A0R1RCG5"/>
<comment type="similarity">
    <text evidence="1">Belongs to the UPF0398 family.</text>
</comment>
<sequence>MGDRLWISGYRSWELSVHGDADPKLTVIKYLLKNELVTALEDGLEWVITGGELGVEQWSLEVALELRKDYPQLKTALMTPFTDFGSHWNETNLGKLEALQSQVTFTRATSDAPYQQPAQLSGYNRFMAQHTDGALFLYDTDYPGKAEYLYNVAIAESKRRDYPVKALSMDDLEDAARELSDNS</sequence>
<evidence type="ECO:0000313" key="2">
    <source>
        <dbReference type="EMBL" id="KRL54305.1"/>
    </source>
</evidence>
<accession>A0A0R1RCG5</accession>
<dbReference type="NCBIfam" id="NF010181">
    <property type="entry name" value="PRK13660.1"/>
    <property type="match status" value="1"/>
</dbReference>
<dbReference type="Proteomes" id="UP000051790">
    <property type="component" value="Unassembled WGS sequence"/>
</dbReference>
<gene>
    <name evidence="2" type="ORF">FD01_GL002280</name>
</gene>
<dbReference type="Gene3D" id="3.40.50.450">
    <property type="match status" value="1"/>
</dbReference>
<dbReference type="Pfam" id="PF06908">
    <property type="entry name" value="YpsA"/>
    <property type="match status" value="1"/>
</dbReference>
<dbReference type="PATRIC" id="fig|1423769.4.peg.2465"/>
<organism evidence="2 3">
    <name type="scientific">Lacticaseibacillus manihotivorans DSM 13343 = JCM 12514</name>
    <dbReference type="NCBI Taxonomy" id="1423769"/>
    <lineage>
        <taxon>Bacteria</taxon>
        <taxon>Bacillati</taxon>
        <taxon>Bacillota</taxon>
        <taxon>Bacilli</taxon>
        <taxon>Lactobacillales</taxon>
        <taxon>Lactobacillaceae</taxon>
        <taxon>Lacticaseibacillus</taxon>
    </lineage>
</organism>
<reference evidence="2 3" key="1">
    <citation type="journal article" date="2015" name="Genome Announc.">
        <title>Expanding the biotechnology potential of lactobacilli through comparative genomics of 213 strains and associated genera.</title>
        <authorList>
            <person name="Sun Z."/>
            <person name="Harris H.M."/>
            <person name="McCann A."/>
            <person name="Guo C."/>
            <person name="Argimon S."/>
            <person name="Zhang W."/>
            <person name="Yang X."/>
            <person name="Jeffery I.B."/>
            <person name="Cooney J.C."/>
            <person name="Kagawa T.F."/>
            <person name="Liu W."/>
            <person name="Song Y."/>
            <person name="Salvetti E."/>
            <person name="Wrobel A."/>
            <person name="Rasinkangas P."/>
            <person name="Parkhill J."/>
            <person name="Rea M.C."/>
            <person name="O'Sullivan O."/>
            <person name="Ritari J."/>
            <person name="Douillard F.P."/>
            <person name="Paul Ross R."/>
            <person name="Yang R."/>
            <person name="Briner A.E."/>
            <person name="Felis G.E."/>
            <person name="de Vos W.M."/>
            <person name="Barrangou R."/>
            <person name="Klaenhammer T.R."/>
            <person name="Caufield P.W."/>
            <person name="Cui Y."/>
            <person name="Zhang H."/>
            <person name="O'Toole P.W."/>
        </authorList>
    </citation>
    <scope>NUCLEOTIDE SEQUENCE [LARGE SCALE GENOMIC DNA]</scope>
    <source>
        <strain evidence="2 3">DSM 13343</strain>
    </source>
</reference>
<keyword evidence="3" id="KW-1185">Reference proteome</keyword>
<dbReference type="HAMAP" id="MF_01575">
    <property type="entry name" value="UPF0398"/>
    <property type="match status" value="1"/>
</dbReference>